<comment type="similarity">
    <text evidence="2 7">Belongs to the peptidase S26 family.</text>
</comment>
<sequence>MNLLWIFVFVLAAGIVMILAAPKRQPEDKDPPMLTQWGYIGVLVGGFGILAQYMSFSAVLLSFVVVTGIVAGIDRFWLRRQRAAAGKLEPALVEYSRGFFPIILVVFLLRSFLAEPFQIPSSSMRPGLVVGDFILVNKFAYGIRTPIVNNVLVPVGQVERGDVVVFNFPPNPQVNFIKRIVGLPGDTVEYRNKQLIVNGKPVQDKQTGTYDYVENQIGYLKSDLYRENNGSKQYDVLRTEPTPTLHLSQVAQFPGRENCSFDPDGFVCKVPEGQYFAMGDNRDNSHDSRYWGFVPDNMLVGKAFMVWMNFGDFGRIGHRIQ</sequence>
<dbReference type="GO" id="GO:0009003">
    <property type="term" value="F:signal peptidase activity"/>
    <property type="evidence" value="ECO:0007669"/>
    <property type="project" value="UniProtKB-EC"/>
</dbReference>
<evidence type="ECO:0000256" key="4">
    <source>
        <dbReference type="ARBA" id="ARBA00019232"/>
    </source>
</evidence>
<feature type="transmembrane region" description="Helical" evidence="7">
    <location>
        <begin position="60"/>
        <end position="78"/>
    </location>
</feature>
<keyword evidence="7" id="KW-1133">Transmembrane helix</keyword>
<dbReference type="PANTHER" id="PTHR43390">
    <property type="entry name" value="SIGNAL PEPTIDASE I"/>
    <property type="match status" value="1"/>
</dbReference>
<evidence type="ECO:0000313" key="12">
    <source>
        <dbReference type="Proteomes" id="UP001200247"/>
    </source>
</evidence>
<dbReference type="Proteomes" id="UP001200247">
    <property type="component" value="Unassembled WGS sequence"/>
</dbReference>
<name>A0A248LJ87_9NEIS</name>
<evidence type="ECO:0000256" key="1">
    <source>
        <dbReference type="ARBA" id="ARBA00000677"/>
    </source>
</evidence>
<dbReference type="OMA" id="FKWAPAR"/>
<evidence type="ECO:0000313" key="10">
    <source>
        <dbReference type="EMBL" id="MCG9024437.1"/>
    </source>
</evidence>
<keyword evidence="7" id="KW-0812">Transmembrane</keyword>
<dbReference type="AlphaFoldDB" id="A0A248LJ87"/>
<proteinExistence type="inferred from homology"/>
<comment type="caution">
    <text evidence="7">Lacks conserved residue(s) required for the propagation of feature annotation.</text>
</comment>
<comment type="subcellular location">
    <subcellularLocation>
        <location evidence="7">Membrane</location>
        <topology evidence="7">Single-pass type II membrane protein</topology>
    </subcellularLocation>
</comment>
<evidence type="ECO:0000256" key="3">
    <source>
        <dbReference type="ARBA" id="ARBA00013208"/>
    </source>
</evidence>
<dbReference type="GO" id="GO:0004252">
    <property type="term" value="F:serine-type endopeptidase activity"/>
    <property type="evidence" value="ECO:0007669"/>
    <property type="project" value="InterPro"/>
</dbReference>
<reference evidence="9" key="1">
    <citation type="journal article" date="2017" name="J. Antimicrob. Chemother.">
        <title>Emergence and genomic analysis of MDR Laribacter hongkongensis strain HLGZ1 from Guangzhou, China.</title>
        <authorList>
            <person name="Wu H.K."/>
            <person name="Chen J.H."/>
            <person name="Yang L."/>
            <person name="Li A.R."/>
            <person name="Su D.H."/>
            <person name="Lin Y.P."/>
            <person name="Chen D.Q."/>
        </authorList>
    </citation>
    <scope>NUCLEOTIDE SEQUENCE</scope>
    <source>
        <strain evidence="9">HLGZ1</strain>
    </source>
</reference>
<evidence type="ECO:0000256" key="6">
    <source>
        <dbReference type="PIRSR" id="PIRSR600223-1"/>
    </source>
</evidence>
<dbReference type="InterPro" id="IPR019757">
    <property type="entry name" value="Pept_S26A_signal_pept_1_Lys-AS"/>
</dbReference>
<dbReference type="InterPro" id="IPR000223">
    <property type="entry name" value="Pept_S26A_signal_pept_1"/>
</dbReference>
<reference evidence="11" key="2">
    <citation type="submission" date="2017-06" db="EMBL/GenBank/DDBJ databases">
        <title>Whole genome sequence of Laribacter hongkongensis LHGZ1.</title>
        <authorList>
            <person name="Chen D."/>
            <person name="Wu H."/>
            <person name="Chen J."/>
        </authorList>
    </citation>
    <scope>NUCLEOTIDE SEQUENCE [LARGE SCALE GENOMIC DNA]</scope>
    <source>
        <strain evidence="11">LHGZ1</strain>
    </source>
</reference>
<reference evidence="10 12" key="4">
    <citation type="submission" date="2021-10" db="EMBL/GenBank/DDBJ databases">
        <title>Whole-genome sequencing analysis of Laribacter hongkongensis: virulence gene profiles, carbohydrate-active enzyme prediction, and antimicrobial resistance characterization.</title>
        <authorList>
            <person name="Yuan P."/>
            <person name="Zhan Y."/>
            <person name="Chen D."/>
        </authorList>
    </citation>
    <scope>NUCLEOTIDE SEQUENCE [LARGE SCALE GENOMIC DNA]</scope>
    <source>
        <strain evidence="10 12">W67</strain>
    </source>
</reference>
<keyword evidence="7" id="KW-0645">Protease</keyword>
<dbReference type="EMBL" id="JAJAXM010000001">
    <property type="protein sequence ID" value="MCG9024437.1"/>
    <property type="molecule type" value="Genomic_DNA"/>
</dbReference>
<dbReference type="NCBIfam" id="TIGR02227">
    <property type="entry name" value="sigpep_I_bact"/>
    <property type="match status" value="1"/>
</dbReference>
<feature type="active site" evidence="6">
    <location>
        <position position="123"/>
    </location>
</feature>
<dbReference type="Pfam" id="PF10502">
    <property type="entry name" value="Peptidase_S26"/>
    <property type="match status" value="1"/>
</dbReference>
<dbReference type="PROSITE" id="PS00760">
    <property type="entry name" value="SPASE_I_2"/>
    <property type="match status" value="1"/>
</dbReference>
<reference evidence="9" key="3">
    <citation type="submission" date="2017-06" db="EMBL/GenBank/DDBJ databases">
        <authorList>
            <person name="Kim H.J."/>
            <person name="Triplett B.A."/>
        </authorList>
    </citation>
    <scope>NUCLEOTIDE SEQUENCE</scope>
    <source>
        <strain evidence="9">HLGZ1</strain>
    </source>
</reference>
<dbReference type="SUPFAM" id="SSF51306">
    <property type="entry name" value="LexA/Signal peptidase"/>
    <property type="match status" value="1"/>
</dbReference>
<evidence type="ECO:0000256" key="7">
    <source>
        <dbReference type="RuleBase" id="RU362042"/>
    </source>
</evidence>
<dbReference type="GO" id="GO:0016020">
    <property type="term" value="C:membrane"/>
    <property type="evidence" value="ECO:0007669"/>
    <property type="project" value="UniProtKB-SubCell"/>
</dbReference>
<evidence type="ECO:0000313" key="9">
    <source>
        <dbReference type="EMBL" id="ASJ24551.1"/>
    </source>
</evidence>
<evidence type="ECO:0000259" key="8">
    <source>
        <dbReference type="Pfam" id="PF10502"/>
    </source>
</evidence>
<dbReference type="PANTHER" id="PTHR43390:SF1">
    <property type="entry name" value="CHLOROPLAST PROCESSING PEPTIDASE"/>
    <property type="match status" value="1"/>
</dbReference>
<feature type="domain" description="Peptidase S26" evidence="8">
    <location>
        <begin position="94"/>
        <end position="307"/>
    </location>
</feature>
<dbReference type="InterPro" id="IPR019533">
    <property type="entry name" value="Peptidase_S26"/>
</dbReference>
<keyword evidence="5 7" id="KW-0378">Hydrolase</keyword>
<evidence type="ECO:0000256" key="2">
    <source>
        <dbReference type="ARBA" id="ARBA00009370"/>
    </source>
</evidence>
<evidence type="ECO:0000256" key="5">
    <source>
        <dbReference type="ARBA" id="ARBA00022801"/>
    </source>
</evidence>
<feature type="transmembrane region" description="Helical" evidence="7">
    <location>
        <begin position="98"/>
        <end position="117"/>
    </location>
</feature>
<dbReference type="InterPro" id="IPR036286">
    <property type="entry name" value="LexA/Signal_pep-like_sf"/>
</dbReference>
<dbReference type="RefSeq" id="WP_012696939.1">
    <property type="nucleotide sequence ID" value="NZ_CP022115.1"/>
</dbReference>
<accession>A0A248LJ87</accession>
<organism evidence="9 11">
    <name type="scientific">Laribacter hongkongensis</name>
    <dbReference type="NCBI Taxonomy" id="168471"/>
    <lineage>
        <taxon>Bacteria</taxon>
        <taxon>Pseudomonadati</taxon>
        <taxon>Pseudomonadota</taxon>
        <taxon>Betaproteobacteria</taxon>
        <taxon>Neisseriales</taxon>
        <taxon>Aquaspirillaceae</taxon>
        <taxon>Laribacter</taxon>
    </lineage>
</organism>
<dbReference type="EMBL" id="CP022115">
    <property type="protein sequence ID" value="ASJ24551.1"/>
    <property type="molecule type" value="Genomic_DNA"/>
</dbReference>
<feature type="active site" evidence="6">
    <location>
        <position position="178"/>
    </location>
</feature>
<dbReference type="GO" id="GO:0006465">
    <property type="term" value="P:signal peptide processing"/>
    <property type="evidence" value="ECO:0007669"/>
    <property type="project" value="InterPro"/>
</dbReference>
<dbReference type="OrthoDB" id="9815782at2"/>
<dbReference type="CDD" id="cd06530">
    <property type="entry name" value="S26_SPase_I"/>
    <property type="match status" value="1"/>
</dbReference>
<dbReference type="Gene3D" id="2.10.109.10">
    <property type="entry name" value="Umud Fragment, subunit A"/>
    <property type="match status" value="1"/>
</dbReference>
<comment type="catalytic activity">
    <reaction evidence="1 7">
        <text>Cleavage of hydrophobic, N-terminal signal or leader sequences from secreted and periplasmic proteins.</text>
        <dbReference type="EC" id="3.4.21.89"/>
    </reaction>
</comment>
<gene>
    <name evidence="10" type="primary">lepB</name>
    <name evidence="10" type="ORF">LH440_00680</name>
    <name evidence="9" type="ORF">LHGZ1_1720</name>
</gene>
<keyword evidence="7" id="KW-0472">Membrane</keyword>
<evidence type="ECO:0000313" key="11">
    <source>
        <dbReference type="Proteomes" id="UP000197424"/>
    </source>
</evidence>
<dbReference type="Proteomes" id="UP000197424">
    <property type="component" value="Chromosome"/>
</dbReference>
<dbReference type="EC" id="3.4.21.89" evidence="3 7"/>
<protein>
    <recommendedName>
        <fullName evidence="4 7">Signal peptidase I</fullName>
        <ecNumber evidence="3 7">3.4.21.89</ecNumber>
    </recommendedName>
</protein>
<dbReference type="PRINTS" id="PR00727">
    <property type="entry name" value="LEADERPTASE"/>
</dbReference>